<comment type="caution">
    <text evidence="2">The sequence shown here is derived from an EMBL/GenBank/DDBJ whole genome shotgun (WGS) entry which is preliminary data.</text>
</comment>
<keyword evidence="3" id="KW-1185">Reference proteome</keyword>
<accession>A0A317QIE9</accession>
<feature type="transmembrane region" description="Helical" evidence="1">
    <location>
        <begin position="58"/>
        <end position="76"/>
    </location>
</feature>
<name>A0A317QIE9_9ACTN</name>
<evidence type="ECO:0000313" key="2">
    <source>
        <dbReference type="EMBL" id="PWW22644.1"/>
    </source>
</evidence>
<keyword evidence="1" id="KW-0472">Membrane</keyword>
<dbReference type="AlphaFoldDB" id="A0A317QIE9"/>
<keyword evidence="1" id="KW-0812">Transmembrane</keyword>
<gene>
    <name evidence="2" type="ORF">JD79_01802</name>
</gene>
<organism evidence="2 3">
    <name type="scientific">Geodermatophilus normandii</name>
    <dbReference type="NCBI Taxonomy" id="1137989"/>
    <lineage>
        <taxon>Bacteria</taxon>
        <taxon>Bacillati</taxon>
        <taxon>Actinomycetota</taxon>
        <taxon>Actinomycetes</taxon>
        <taxon>Geodermatophilales</taxon>
        <taxon>Geodermatophilaceae</taxon>
        <taxon>Geodermatophilus</taxon>
    </lineage>
</organism>
<evidence type="ECO:0000313" key="3">
    <source>
        <dbReference type="Proteomes" id="UP000246661"/>
    </source>
</evidence>
<dbReference type="InterPro" id="IPR019662">
    <property type="entry name" value="DUF2516"/>
</dbReference>
<sequence length="112" mass="11620">MVPVEGSPTPSPAGTLPGMGFDFALVEGLRLVMLAVAAWAFVDAVIRPAAGYVAVGKLTKPAWAAITALSAVILYLQGPMSFLGLPAVIATVVYLVDVRPAVRGVQRGNNSW</sequence>
<reference evidence="3" key="1">
    <citation type="submission" date="2018-05" db="EMBL/GenBank/DDBJ databases">
        <authorList>
            <person name="Klenk H.-P."/>
            <person name="Huntemann M."/>
            <person name="Clum A."/>
            <person name="Pillay M."/>
            <person name="Palaniappan K."/>
            <person name="Varghese N."/>
            <person name="Mikhailova N."/>
            <person name="Stamatis D."/>
            <person name="Reddy T."/>
            <person name="Daum C."/>
            <person name="Shapiro N."/>
            <person name="Ivanova N."/>
            <person name="Kyrpides N."/>
            <person name="Woyke T."/>
        </authorList>
    </citation>
    <scope>NUCLEOTIDE SEQUENCE [LARGE SCALE GENOMIC DNA]</scope>
    <source>
        <strain evidence="3">DSM 45417</strain>
    </source>
</reference>
<evidence type="ECO:0000256" key="1">
    <source>
        <dbReference type="SAM" id="Phobius"/>
    </source>
</evidence>
<dbReference type="Proteomes" id="UP000246661">
    <property type="component" value="Unassembled WGS sequence"/>
</dbReference>
<protein>
    <submittedName>
        <fullName evidence="2">Uncharacterized protein DUF2516</fullName>
    </submittedName>
</protein>
<feature type="transmembrane region" description="Helical" evidence="1">
    <location>
        <begin position="28"/>
        <end position="46"/>
    </location>
</feature>
<proteinExistence type="predicted"/>
<dbReference type="Pfam" id="PF10724">
    <property type="entry name" value="DUF2516"/>
    <property type="match status" value="1"/>
</dbReference>
<dbReference type="EMBL" id="QGTX01000001">
    <property type="protein sequence ID" value="PWW22644.1"/>
    <property type="molecule type" value="Genomic_DNA"/>
</dbReference>
<keyword evidence="1" id="KW-1133">Transmembrane helix</keyword>